<gene>
    <name evidence="2" type="ORF">L596_007572</name>
</gene>
<name>A0A4U5PA44_STECR</name>
<reference evidence="2 3" key="2">
    <citation type="journal article" date="2019" name="G3 (Bethesda)">
        <title>Hybrid Assembly of the Genome of the Entomopathogenic Nematode Steinernema carpocapsae Identifies the X-Chromosome.</title>
        <authorList>
            <person name="Serra L."/>
            <person name="Macchietto M."/>
            <person name="Macias-Munoz A."/>
            <person name="McGill C.J."/>
            <person name="Rodriguez I.M."/>
            <person name="Rodriguez B."/>
            <person name="Murad R."/>
            <person name="Mortazavi A."/>
        </authorList>
    </citation>
    <scope>NUCLEOTIDE SEQUENCE [LARGE SCALE GENOMIC DNA]</scope>
    <source>
        <strain evidence="2 3">ALL</strain>
    </source>
</reference>
<proteinExistence type="predicted"/>
<dbReference type="Proteomes" id="UP000298663">
    <property type="component" value="Unassembled WGS sequence"/>
</dbReference>
<feature type="region of interest" description="Disordered" evidence="1">
    <location>
        <begin position="17"/>
        <end position="41"/>
    </location>
</feature>
<dbReference type="AlphaFoldDB" id="A0A4U5PA44"/>
<evidence type="ECO:0000313" key="3">
    <source>
        <dbReference type="Proteomes" id="UP000298663"/>
    </source>
</evidence>
<protein>
    <submittedName>
        <fullName evidence="2">Uncharacterized protein</fullName>
    </submittedName>
</protein>
<organism evidence="2 3">
    <name type="scientific">Steinernema carpocapsae</name>
    <name type="common">Entomopathogenic nematode</name>
    <dbReference type="NCBI Taxonomy" id="34508"/>
    <lineage>
        <taxon>Eukaryota</taxon>
        <taxon>Metazoa</taxon>
        <taxon>Ecdysozoa</taxon>
        <taxon>Nematoda</taxon>
        <taxon>Chromadorea</taxon>
        <taxon>Rhabditida</taxon>
        <taxon>Tylenchina</taxon>
        <taxon>Panagrolaimomorpha</taxon>
        <taxon>Strongyloidoidea</taxon>
        <taxon>Steinernematidae</taxon>
        <taxon>Steinernema</taxon>
    </lineage>
</organism>
<dbReference type="EMBL" id="AZBU02000002">
    <property type="protein sequence ID" value="TKR93040.1"/>
    <property type="molecule type" value="Genomic_DNA"/>
</dbReference>
<accession>A0A4U5PA44</accession>
<comment type="caution">
    <text evidence="2">The sequence shown here is derived from an EMBL/GenBank/DDBJ whole genome shotgun (WGS) entry which is preliminary data.</text>
</comment>
<keyword evidence="3" id="KW-1185">Reference proteome</keyword>
<evidence type="ECO:0000313" key="2">
    <source>
        <dbReference type="EMBL" id="TKR93040.1"/>
    </source>
</evidence>
<reference evidence="2 3" key="1">
    <citation type="journal article" date="2015" name="Genome Biol.">
        <title>Comparative genomics of Steinernema reveals deeply conserved gene regulatory networks.</title>
        <authorList>
            <person name="Dillman A.R."/>
            <person name="Macchietto M."/>
            <person name="Porter C.F."/>
            <person name="Rogers A."/>
            <person name="Williams B."/>
            <person name="Antoshechkin I."/>
            <person name="Lee M.M."/>
            <person name="Goodwin Z."/>
            <person name="Lu X."/>
            <person name="Lewis E.E."/>
            <person name="Goodrich-Blair H."/>
            <person name="Stock S.P."/>
            <person name="Adams B.J."/>
            <person name="Sternberg P.W."/>
            <person name="Mortazavi A."/>
        </authorList>
    </citation>
    <scope>NUCLEOTIDE SEQUENCE [LARGE SCALE GENOMIC DNA]</scope>
    <source>
        <strain evidence="2 3">ALL</strain>
    </source>
</reference>
<sequence length="75" mass="8406">MQSITFEFVFRSQQDRRSLRTQPATQCTHRQHKHSAIQSSSDASVPMLMVPPCRLVLGGLGTEVDVFGFSLADLR</sequence>
<evidence type="ECO:0000256" key="1">
    <source>
        <dbReference type="SAM" id="MobiDB-lite"/>
    </source>
</evidence>